<accession>A0A9P8TPE9</accession>
<sequence>MILSWNPTKTVSVAAVAEEMNVAVVELEIVAVAVLLAVFDQVVAAFETAVEFETGTFDLELSHYPSKVPVLPP</sequence>
<proteinExistence type="predicted"/>
<protein>
    <submittedName>
        <fullName evidence="1">Uncharacterized protein</fullName>
    </submittedName>
</protein>
<comment type="caution">
    <text evidence="1">The sequence shown here is derived from an EMBL/GenBank/DDBJ whole genome shotgun (WGS) entry which is preliminary data.</text>
</comment>
<evidence type="ECO:0000313" key="1">
    <source>
        <dbReference type="EMBL" id="KAH3687093.1"/>
    </source>
</evidence>
<reference evidence="1" key="1">
    <citation type="journal article" date="2021" name="Open Biol.">
        <title>Shared evolutionary footprints suggest mitochondrial oxidative damage underlies multiple complex I losses in fungi.</title>
        <authorList>
            <person name="Schikora-Tamarit M.A."/>
            <person name="Marcet-Houben M."/>
            <person name="Nosek J."/>
            <person name="Gabaldon T."/>
        </authorList>
    </citation>
    <scope>NUCLEOTIDE SEQUENCE</scope>
    <source>
        <strain evidence="1">CBS2887</strain>
    </source>
</reference>
<dbReference type="EMBL" id="JAEUBG010001010">
    <property type="protein sequence ID" value="KAH3687093.1"/>
    <property type="molecule type" value="Genomic_DNA"/>
</dbReference>
<reference evidence="1" key="2">
    <citation type="submission" date="2021-01" db="EMBL/GenBank/DDBJ databases">
        <authorList>
            <person name="Schikora-Tamarit M.A."/>
        </authorList>
    </citation>
    <scope>NUCLEOTIDE SEQUENCE</scope>
    <source>
        <strain evidence="1">CBS2887</strain>
    </source>
</reference>
<gene>
    <name evidence="1" type="ORF">WICPIJ_001922</name>
</gene>
<name>A0A9P8TPE9_WICPI</name>
<organism evidence="1 2">
    <name type="scientific">Wickerhamomyces pijperi</name>
    <name type="common">Yeast</name>
    <name type="synonym">Pichia pijperi</name>
    <dbReference type="NCBI Taxonomy" id="599730"/>
    <lineage>
        <taxon>Eukaryota</taxon>
        <taxon>Fungi</taxon>
        <taxon>Dikarya</taxon>
        <taxon>Ascomycota</taxon>
        <taxon>Saccharomycotina</taxon>
        <taxon>Saccharomycetes</taxon>
        <taxon>Phaffomycetales</taxon>
        <taxon>Wickerhamomycetaceae</taxon>
        <taxon>Wickerhamomyces</taxon>
    </lineage>
</organism>
<dbReference type="Proteomes" id="UP000774326">
    <property type="component" value="Unassembled WGS sequence"/>
</dbReference>
<dbReference type="AlphaFoldDB" id="A0A9P8TPE9"/>
<keyword evidence="2" id="KW-1185">Reference proteome</keyword>
<evidence type="ECO:0000313" key="2">
    <source>
        <dbReference type="Proteomes" id="UP000774326"/>
    </source>
</evidence>